<evidence type="ECO:0000313" key="3">
    <source>
        <dbReference type="EMBL" id="GAP13437.1"/>
    </source>
</evidence>
<proteinExistence type="inferred from homology"/>
<organism evidence="3">
    <name type="scientific">Longilinea arvoryzae</name>
    <dbReference type="NCBI Taxonomy" id="360412"/>
    <lineage>
        <taxon>Bacteria</taxon>
        <taxon>Bacillati</taxon>
        <taxon>Chloroflexota</taxon>
        <taxon>Anaerolineae</taxon>
        <taxon>Anaerolineales</taxon>
        <taxon>Anaerolineaceae</taxon>
        <taxon>Longilinea</taxon>
    </lineage>
</organism>
<dbReference type="PANTHER" id="PTHR43000">
    <property type="entry name" value="DTDP-D-GLUCOSE 4,6-DEHYDRATASE-RELATED"/>
    <property type="match status" value="1"/>
</dbReference>
<evidence type="ECO:0000256" key="1">
    <source>
        <dbReference type="ARBA" id="ARBA00007637"/>
    </source>
</evidence>
<protein>
    <submittedName>
        <fullName evidence="3">Nucleoside-diphosphate-sugar epimerase</fullName>
    </submittedName>
</protein>
<gene>
    <name evidence="3" type="ORF">LARV_01191</name>
</gene>
<dbReference type="InterPro" id="IPR001509">
    <property type="entry name" value="Epimerase_deHydtase"/>
</dbReference>
<dbReference type="AlphaFoldDB" id="A0A0S7BDF7"/>
<sequence>MKILVTGGAGFIASHVVDLYIANGHEVVILDDLSTGRASNLNPAARFIKMDIRDPRVTDVFEQEHPDVVNHHAAQMDVRRSIVEPLFDADVNIIGSLNLLENARKNGVRHFIYISSGGAAYGEPKYLPCDEEHPVDPICQYGASKHTVEHYLYMYRANYGLEYTVLRYPNVFGPRQDPKGEAGVVAIFTGRMLSGQPVIINGDGEQERDFVFVGDCAQANLLAITHPHPSGVYNLGSASGTNVNRIFQVLKQITGFSQEAIHGPAKLGETRKIYLDASKAHKELGWQPKVDFMDGLRQTVAYFQKAEMPV</sequence>
<dbReference type="SUPFAM" id="SSF51735">
    <property type="entry name" value="NAD(P)-binding Rossmann-fold domains"/>
    <property type="match status" value="1"/>
</dbReference>
<comment type="similarity">
    <text evidence="1">Belongs to the NAD(P)-dependent epimerase/dehydratase family.</text>
</comment>
<dbReference type="EMBL" id="DF967972">
    <property type="protein sequence ID" value="GAP13437.1"/>
    <property type="molecule type" value="Genomic_DNA"/>
</dbReference>
<dbReference type="InterPro" id="IPR036291">
    <property type="entry name" value="NAD(P)-bd_dom_sf"/>
</dbReference>
<feature type="domain" description="NAD-dependent epimerase/dehydratase" evidence="2">
    <location>
        <begin position="3"/>
        <end position="236"/>
    </location>
</feature>
<dbReference type="RefSeq" id="WP_075072772.1">
    <property type="nucleotide sequence ID" value="NZ_DF967972.1"/>
</dbReference>
<dbReference type="OrthoDB" id="9803061at2"/>
<dbReference type="Pfam" id="PF01370">
    <property type="entry name" value="Epimerase"/>
    <property type="match status" value="1"/>
</dbReference>
<reference evidence="3" key="1">
    <citation type="submission" date="2015-07" db="EMBL/GenBank/DDBJ databases">
        <title>Draft Genome Sequences of Anaerolinea thermolimosa IMO-1, Bellilinea caldifistulae GOMI-1, Leptolinea tardivitalis YMTK-2, Levilinea saccharolytica KIBI-1,Longilinea arvoryzae KOME-1, Previously Described as Members of the Anaerolineaceae (Chloroflexi).</title>
        <authorList>
            <person name="Sekiguchi Y."/>
            <person name="Ohashi A."/>
            <person name="Matsuura N."/>
            <person name="Tourlousse M.D."/>
        </authorList>
    </citation>
    <scope>NUCLEOTIDE SEQUENCE [LARGE SCALE GENOMIC DNA]</scope>
    <source>
        <strain evidence="3">KOME-1</strain>
    </source>
</reference>
<evidence type="ECO:0000313" key="4">
    <source>
        <dbReference type="Proteomes" id="UP000055060"/>
    </source>
</evidence>
<dbReference type="Gene3D" id="3.40.50.720">
    <property type="entry name" value="NAD(P)-binding Rossmann-like Domain"/>
    <property type="match status" value="1"/>
</dbReference>
<dbReference type="STRING" id="360412.LARV_01191"/>
<dbReference type="Gene3D" id="3.90.25.10">
    <property type="entry name" value="UDP-galactose 4-epimerase, domain 1"/>
    <property type="match status" value="1"/>
</dbReference>
<dbReference type="Proteomes" id="UP000055060">
    <property type="component" value="Unassembled WGS sequence"/>
</dbReference>
<keyword evidence="4" id="KW-1185">Reference proteome</keyword>
<accession>A0A0S7BDF7</accession>
<name>A0A0S7BDF7_9CHLR</name>
<evidence type="ECO:0000259" key="2">
    <source>
        <dbReference type="Pfam" id="PF01370"/>
    </source>
</evidence>